<evidence type="ECO:0000256" key="6">
    <source>
        <dbReference type="RuleBase" id="RU369086"/>
    </source>
</evidence>
<dbReference type="PANTHER" id="PTHR12709">
    <property type="entry name" value="DNA-DIRECTED RNA POLYMERASE II, III"/>
    <property type="match status" value="1"/>
</dbReference>
<keyword evidence="4 6" id="KW-0804">Transcription</keyword>
<evidence type="ECO:0000259" key="8">
    <source>
        <dbReference type="Pfam" id="PF08292"/>
    </source>
</evidence>
<dbReference type="Gene3D" id="3.30.1490.120">
    <property type="entry name" value="RNA polymerase Rpb7-like, N-terminal domain"/>
    <property type="match status" value="1"/>
</dbReference>
<dbReference type="InterPro" id="IPR012340">
    <property type="entry name" value="NA-bd_OB-fold"/>
</dbReference>
<dbReference type="InterPro" id="IPR036898">
    <property type="entry name" value="RNA_pol_Rpb7-like_N_sf"/>
</dbReference>
<comment type="caution">
    <text evidence="9">The sequence shown here is derived from an EMBL/GenBank/DDBJ whole genome shotgun (WGS) entry which is preliminary data.</text>
</comment>
<comment type="similarity">
    <text evidence="2">Belongs to the eukaryotic RPB7/RPC8 RNA polymerase subunit family.</text>
</comment>
<dbReference type="Gene3D" id="2.40.50.140">
    <property type="entry name" value="Nucleic acid-binding proteins"/>
    <property type="match status" value="1"/>
</dbReference>
<evidence type="ECO:0000259" key="7">
    <source>
        <dbReference type="Pfam" id="PF03876"/>
    </source>
</evidence>
<dbReference type="Pfam" id="PF08292">
    <property type="entry name" value="RNA_pol_Rbc25"/>
    <property type="match status" value="1"/>
</dbReference>
<dbReference type="Pfam" id="PF03876">
    <property type="entry name" value="SHS2_Rpb7-N"/>
    <property type="match status" value="1"/>
</dbReference>
<accession>A0AAV0RCL3</accession>
<organism evidence="9 10">
    <name type="scientific">Linum tenue</name>
    <dbReference type="NCBI Taxonomy" id="586396"/>
    <lineage>
        <taxon>Eukaryota</taxon>
        <taxon>Viridiplantae</taxon>
        <taxon>Streptophyta</taxon>
        <taxon>Embryophyta</taxon>
        <taxon>Tracheophyta</taxon>
        <taxon>Spermatophyta</taxon>
        <taxon>Magnoliopsida</taxon>
        <taxon>eudicotyledons</taxon>
        <taxon>Gunneridae</taxon>
        <taxon>Pentapetalae</taxon>
        <taxon>rosids</taxon>
        <taxon>fabids</taxon>
        <taxon>Malpighiales</taxon>
        <taxon>Linaceae</taxon>
        <taxon>Linum</taxon>
    </lineage>
</organism>
<evidence type="ECO:0000256" key="5">
    <source>
        <dbReference type="ARBA" id="ARBA00023242"/>
    </source>
</evidence>
<gene>
    <name evidence="9" type="ORF">LITE_LOCUS47056</name>
</gene>
<protein>
    <recommendedName>
        <fullName evidence="6">DNA-directed RNA polymerase subunit</fullName>
    </recommendedName>
</protein>
<name>A0AAV0RCL3_9ROSI</name>
<dbReference type="SUPFAM" id="SSF50249">
    <property type="entry name" value="Nucleic acid-binding proteins"/>
    <property type="match status" value="1"/>
</dbReference>
<evidence type="ECO:0000256" key="2">
    <source>
        <dbReference type="ARBA" id="ARBA00009307"/>
    </source>
</evidence>
<dbReference type="CDD" id="cd04330">
    <property type="entry name" value="RNAP_III_Rpc25_N"/>
    <property type="match status" value="1"/>
</dbReference>
<dbReference type="GO" id="GO:0005666">
    <property type="term" value="C:RNA polymerase III complex"/>
    <property type="evidence" value="ECO:0007669"/>
    <property type="project" value="TreeGrafter"/>
</dbReference>
<reference evidence="9" key="1">
    <citation type="submission" date="2022-08" db="EMBL/GenBank/DDBJ databases">
        <authorList>
            <person name="Gutierrez-Valencia J."/>
        </authorList>
    </citation>
    <scope>NUCLEOTIDE SEQUENCE</scope>
</reference>
<dbReference type="EMBL" id="CAMGYJ010000010">
    <property type="protein sequence ID" value="CAI0554058.1"/>
    <property type="molecule type" value="Genomic_DNA"/>
</dbReference>
<keyword evidence="3 6" id="KW-0240">DNA-directed RNA polymerase</keyword>
<comment type="function">
    <text evidence="6">DNA-dependent RNA polymerase which catalyzes the transcription of DNA into RNA using the four ribonucleoside triphosphates as substrates.</text>
</comment>
<feature type="domain" description="RNA polymerase III subunit Rpc25" evidence="8">
    <location>
        <begin position="83"/>
        <end position="170"/>
    </location>
</feature>
<evidence type="ECO:0000313" key="10">
    <source>
        <dbReference type="Proteomes" id="UP001154282"/>
    </source>
</evidence>
<evidence type="ECO:0000313" key="9">
    <source>
        <dbReference type="EMBL" id="CAI0554058.1"/>
    </source>
</evidence>
<dbReference type="PANTHER" id="PTHR12709:SF1">
    <property type="entry name" value="DNA-DIRECTED RNA POLYMERASE III SUBUNIT RPC8"/>
    <property type="match status" value="1"/>
</dbReference>
<evidence type="ECO:0000256" key="1">
    <source>
        <dbReference type="ARBA" id="ARBA00004123"/>
    </source>
</evidence>
<dbReference type="InterPro" id="IPR005576">
    <property type="entry name" value="Rpb7-like_N"/>
</dbReference>
<sequence>MFFLSLIEHKLRLPPEDLSLPLPKGIKKVLDGIFLDKVIANLGLCVSIYDIRNISGGFIQAGEGAPTYTVEFRMVVFRPFTGEIIVAKIIESDNDGLRLSLGFFDDIYVPAHQLPQPCHQIPDPDRRYKVRWIWEYDIEDTGNPEQYNIDGLDEVKLQVLNVSFPPLPIEQQEKPFAPMLVTVSQPSTDQYLNVVWGQFHGGD</sequence>
<dbReference type="SUPFAM" id="SSF88798">
    <property type="entry name" value="N-terminal, heterodimerisation domain of RBP7 (RpoE)"/>
    <property type="match status" value="1"/>
</dbReference>
<evidence type="ECO:0000256" key="3">
    <source>
        <dbReference type="ARBA" id="ARBA00022478"/>
    </source>
</evidence>
<keyword evidence="5 6" id="KW-0539">Nucleus</keyword>
<proteinExistence type="inferred from homology"/>
<dbReference type="Proteomes" id="UP001154282">
    <property type="component" value="Unassembled WGS sequence"/>
</dbReference>
<dbReference type="InterPro" id="IPR045113">
    <property type="entry name" value="Rpb7-like"/>
</dbReference>
<dbReference type="GO" id="GO:0006384">
    <property type="term" value="P:transcription initiation at RNA polymerase III promoter"/>
    <property type="evidence" value="ECO:0007669"/>
    <property type="project" value="TreeGrafter"/>
</dbReference>
<feature type="domain" description="RNA polymerase Rpb7-like N-terminal" evidence="7">
    <location>
        <begin position="8"/>
        <end position="64"/>
    </location>
</feature>
<keyword evidence="10" id="KW-1185">Reference proteome</keyword>
<dbReference type="AlphaFoldDB" id="A0AAV0RCL3"/>
<dbReference type="InterPro" id="IPR013238">
    <property type="entry name" value="RNA_pol_III_Rbc25"/>
</dbReference>
<evidence type="ECO:0000256" key="4">
    <source>
        <dbReference type="ARBA" id="ARBA00023163"/>
    </source>
</evidence>
<comment type="subcellular location">
    <subcellularLocation>
        <location evidence="1 6">Nucleus</location>
    </subcellularLocation>
</comment>